<dbReference type="EMBL" id="JH711573">
    <property type="protein sequence ID" value="EIW87377.1"/>
    <property type="molecule type" value="Genomic_DNA"/>
</dbReference>
<sequence>MPFILRIRNDLGYEGLHLYIWLITLVYQVLNNVINVTRIVDFESLQRTLAHLNERLDSAYQLTKEQKRALRKLGQDLITSPGRMEYMELSAAIVSRVRTDTNAYGFESVINTSPGDTAMVAEAAVAASTAQNRLRAMNVNSMEAGKKLSLEGLTCLIAKKLKKGGAANVRVEHLLHF</sequence>
<reference evidence="2" key="1">
    <citation type="journal article" date="2012" name="Science">
        <title>The Paleozoic origin of enzymatic lignin decomposition reconstructed from 31 fungal genomes.</title>
        <authorList>
            <person name="Floudas D."/>
            <person name="Binder M."/>
            <person name="Riley R."/>
            <person name="Barry K."/>
            <person name="Blanchette R.A."/>
            <person name="Henrissat B."/>
            <person name="Martinez A.T."/>
            <person name="Otillar R."/>
            <person name="Spatafora J.W."/>
            <person name="Yadav J.S."/>
            <person name="Aerts A."/>
            <person name="Benoit I."/>
            <person name="Boyd A."/>
            <person name="Carlson A."/>
            <person name="Copeland A."/>
            <person name="Coutinho P.M."/>
            <person name="de Vries R.P."/>
            <person name="Ferreira P."/>
            <person name="Findley K."/>
            <person name="Foster B."/>
            <person name="Gaskell J."/>
            <person name="Glotzer D."/>
            <person name="Gorecki P."/>
            <person name="Heitman J."/>
            <person name="Hesse C."/>
            <person name="Hori C."/>
            <person name="Igarashi K."/>
            <person name="Jurgens J.A."/>
            <person name="Kallen N."/>
            <person name="Kersten P."/>
            <person name="Kohler A."/>
            <person name="Kuees U."/>
            <person name="Kumar T.K.A."/>
            <person name="Kuo A."/>
            <person name="LaButti K."/>
            <person name="Larrondo L.F."/>
            <person name="Lindquist E."/>
            <person name="Ling A."/>
            <person name="Lombard V."/>
            <person name="Lucas S."/>
            <person name="Lundell T."/>
            <person name="Martin R."/>
            <person name="McLaughlin D.J."/>
            <person name="Morgenstern I."/>
            <person name="Morin E."/>
            <person name="Murat C."/>
            <person name="Nagy L.G."/>
            <person name="Nolan M."/>
            <person name="Ohm R.A."/>
            <person name="Patyshakuliyeva A."/>
            <person name="Rokas A."/>
            <person name="Ruiz-Duenas F.J."/>
            <person name="Sabat G."/>
            <person name="Salamov A."/>
            <person name="Samejima M."/>
            <person name="Schmutz J."/>
            <person name="Slot J.C."/>
            <person name="St John F."/>
            <person name="Stenlid J."/>
            <person name="Sun H."/>
            <person name="Sun S."/>
            <person name="Syed K."/>
            <person name="Tsang A."/>
            <person name="Wiebenga A."/>
            <person name="Young D."/>
            <person name="Pisabarro A."/>
            <person name="Eastwood D.C."/>
            <person name="Martin F."/>
            <person name="Cullen D."/>
            <person name="Grigoriev I.V."/>
            <person name="Hibbett D.S."/>
        </authorList>
    </citation>
    <scope>NUCLEOTIDE SEQUENCE [LARGE SCALE GENOMIC DNA]</scope>
    <source>
        <strain evidence="2">RWD-64-598 SS2</strain>
    </source>
</reference>
<name>A0A5M3N895_CONPW</name>
<dbReference type="AlphaFoldDB" id="A0A5M3N895"/>
<comment type="caution">
    <text evidence="1">The sequence shown here is derived from an EMBL/GenBank/DDBJ whole genome shotgun (WGS) entry which is preliminary data.</text>
</comment>
<protein>
    <submittedName>
        <fullName evidence="1">Uncharacterized protein</fullName>
    </submittedName>
</protein>
<dbReference type="RefSeq" id="XP_007763882.1">
    <property type="nucleotide sequence ID" value="XM_007765692.1"/>
</dbReference>
<dbReference type="KEGG" id="cput:CONPUDRAFT_149409"/>
<proteinExistence type="predicted"/>
<dbReference type="GeneID" id="19202587"/>
<dbReference type="Proteomes" id="UP000053558">
    <property type="component" value="Unassembled WGS sequence"/>
</dbReference>
<evidence type="ECO:0000313" key="1">
    <source>
        <dbReference type="EMBL" id="EIW87377.1"/>
    </source>
</evidence>
<evidence type="ECO:0000313" key="2">
    <source>
        <dbReference type="Proteomes" id="UP000053558"/>
    </source>
</evidence>
<keyword evidence="2" id="KW-1185">Reference proteome</keyword>
<gene>
    <name evidence="1" type="ORF">CONPUDRAFT_149409</name>
</gene>
<organism evidence="1 2">
    <name type="scientific">Coniophora puteana (strain RWD-64-598)</name>
    <name type="common">Brown rot fungus</name>
    <dbReference type="NCBI Taxonomy" id="741705"/>
    <lineage>
        <taxon>Eukaryota</taxon>
        <taxon>Fungi</taxon>
        <taxon>Dikarya</taxon>
        <taxon>Basidiomycota</taxon>
        <taxon>Agaricomycotina</taxon>
        <taxon>Agaricomycetes</taxon>
        <taxon>Agaricomycetidae</taxon>
        <taxon>Boletales</taxon>
        <taxon>Coniophorineae</taxon>
        <taxon>Coniophoraceae</taxon>
        <taxon>Coniophora</taxon>
    </lineage>
</organism>
<accession>A0A5M3N895</accession>